<gene>
    <name evidence="1" type="ORF">ACI1P1_13280</name>
</gene>
<evidence type="ECO:0000313" key="2">
    <source>
        <dbReference type="Proteomes" id="UP001631969"/>
    </source>
</evidence>
<protein>
    <submittedName>
        <fullName evidence="1">Uncharacterized protein</fullName>
    </submittedName>
</protein>
<organism evidence="1 2">
    <name type="scientific">Paenibacillus mesotrionivorans</name>
    <dbReference type="NCBI Taxonomy" id="3160968"/>
    <lineage>
        <taxon>Bacteria</taxon>
        <taxon>Bacillati</taxon>
        <taxon>Bacillota</taxon>
        <taxon>Bacilli</taxon>
        <taxon>Bacillales</taxon>
        <taxon>Paenibacillaceae</taxon>
        <taxon>Paenibacillus</taxon>
    </lineage>
</organism>
<sequence>MNRWADAADYGFHPEATGIENAKALQRALDRGGTVTVSRPGLYKLAQTVYIGSNTSLIFGYGTTVQKVNEAVAFSHVLLNKGALTRSWDEHISIENLHIQVNGMDIRTFRDVFGLHGQLAFFYARDVRITGFRCLDLGSAQYGIHVCTFEDLLIQDTVIKGMKDGIHLGRGKRFRITDGRFDTYDDAVALNGHDYDVGNPELGWIEEGVIEHCYDLSGGEENQPCVGYFCRILAGAWTDWRESMEVQKSDTVVSGGRLYRVKAEPDGQRYISRTRPTHEQGTAVLDGISWTMVQRDPVYTAGVRNVSFRHIYLHKARPAFSIHFDNDRFSRSYYPAAPVPRQEHLVFEQVRVLHSHPTPFLLINTPVDMVSILHSVLRDNVIRFTGNQAMEQYPPTTVQLTGCVFQKKGQMLLVENEVDGKEIRLLTSGSVEMEENFSAVINQGTGAIRVHSDMRGLH</sequence>
<comment type="caution">
    <text evidence="1">The sequence shown here is derived from an EMBL/GenBank/DDBJ whole genome shotgun (WGS) entry which is preliminary data.</text>
</comment>
<reference evidence="1" key="1">
    <citation type="submission" date="2024-12" db="EMBL/GenBank/DDBJ databases">
        <authorList>
            <person name="Wu N."/>
        </authorList>
    </citation>
    <scope>NUCLEOTIDE SEQUENCE</scope>
    <source>
        <strain evidence="1">P15</strain>
    </source>
</reference>
<name>A0ACC7P4M3_9BACL</name>
<evidence type="ECO:0000313" key="1">
    <source>
        <dbReference type="EMBL" id="MFM9329262.1"/>
    </source>
</evidence>
<proteinExistence type="predicted"/>
<dbReference type="EMBL" id="JBJURJ010000008">
    <property type="protein sequence ID" value="MFM9329262.1"/>
    <property type="molecule type" value="Genomic_DNA"/>
</dbReference>
<dbReference type="Proteomes" id="UP001631969">
    <property type="component" value="Unassembled WGS sequence"/>
</dbReference>
<keyword evidence="2" id="KW-1185">Reference proteome</keyword>
<accession>A0ACC7P4M3</accession>